<dbReference type="Gene3D" id="3.40.50.300">
    <property type="entry name" value="P-loop containing nucleotide triphosphate hydrolases"/>
    <property type="match status" value="1"/>
</dbReference>
<evidence type="ECO:0008006" key="3">
    <source>
        <dbReference type="Google" id="ProtNLM"/>
    </source>
</evidence>
<accession>A0ABU8JF98</accession>
<dbReference type="SUPFAM" id="SSF52540">
    <property type="entry name" value="P-loop containing nucleoside triphosphate hydrolases"/>
    <property type="match status" value="1"/>
</dbReference>
<name>A0ABU8JF98_9GAMM</name>
<dbReference type="RefSeq" id="WP_336808871.1">
    <property type="nucleotide sequence ID" value="NZ_JBBBNY010000018.1"/>
</dbReference>
<protein>
    <recommendedName>
        <fullName evidence="3">AAA domain-containing protein</fullName>
    </recommendedName>
</protein>
<proteinExistence type="predicted"/>
<sequence>MIRSIAIEHVRGIRNQTFQLDIIPNKPSLLVAPNGFGKSSLATAFSALKANRLDLPKEQFHLGDESLAPKLTLTIKQGGQTFSLIADRNSNAIAGCFDVHVIASRLRAKATKHNMGKFTTATASLEISELVLVQKIPVKARHAYDVTAMRARFGSAGKAFRNLENVLATPGLADGLAGLCGLMDKMEGVRIRNDLGHMTALLQAQSGTADDIRAWASSALGPRLELIDAIRGLANLLTLAASPGQTRIDALLSGLQVALLYLEDKKAFKEACKYFAYVNEKESFEDIIHAFGATWKKVRPVERKGSLVVPFPPAMHISNGQRDSLCFAAELRKIERSFSSREVILIIDEVFDYLDDANLVAVQYYITRLIKKAREKKRNVYPMILTHLNPYYFRNFTFADQKIYFLKKSKPQINKDFRALISLRKDLSIEEDVSRHYLHYSPTPVDIKANFKALGLREAWGDSAKFHEHTEAEWTKYIGESDNYDPFAVCCFVRVQIEKIVHDAIQDPGRQSEYLNTNSTRKKLDFAAASGVDIDETLYLLGIIYNEGMHVHDNVDDSSPIVSKLENRTIRHMLIESIKG</sequence>
<evidence type="ECO:0000313" key="2">
    <source>
        <dbReference type="Proteomes" id="UP001381174"/>
    </source>
</evidence>
<keyword evidence="2" id="KW-1185">Reference proteome</keyword>
<comment type="caution">
    <text evidence="1">The sequence shown here is derived from an EMBL/GenBank/DDBJ whole genome shotgun (WGS) entry which is preliminary data.</text>
</comment>
<dbReference type="InterPro" id="IPR027417">
    <property type="entry name" value="P-loop_NTPase"/>
</dbReference>
<gene>
    <name evidence="1" type="ORF">WAT24_15855</name>
</gene>
<organism evidence="1 2">
    <name type="scientific">Fulvimonas yonginensis</name>
    <dbReference type="NCBI Taxonomy" id="1495200"/>
    <lineage>
        <taxon>Bacteria</taxon>
        <taxon>Pseudomonadati</taxon>
        <taxon>Pseudomonadota</taxon>
        <taxon>Gammaproteobacteria</taxon>
        <taxon>Lysobacterales</taxon>
        <taxon>Rhodanobacteraceae</taxon>
        <taxon>Fulvimonas</taxon>
    </lineage>
</organism>
<dbReference type="Proteomes" id="UP001381174">
    <property type="component" value="Unassembled WGS sequence"/>
</dbReference>
<reference evidence="1 2" key="1">
    <citation type="journal article" date="2014" name="Int. J. Syst. Evol. Microbiol.">
        <title>Fulvimonas yonginensis sp. nov., isolated from greenhouse soil, and emended description of the genus Fulvimonas.</title>
        <authorList>
            <person name="Ahn J.H."/>
            <person name="Kim S.J."/>
            <person name="Weon H.Y."/>
            <person name="Hong S.B."/>
            <person name="Seok S.J."/>
            <person name="Kwon S.W."/>
        </authorList>
    </citation>
    <scope>NUCLEOTIDE SEQUENCE [LARGE SCALE GENOMIC DNA]</scope>
    <source>
        <strain evidence="1 2">KACC 16952</strain>
    </source>
</reference>
<dbReference type="EMBL" id="JBBBNY010000018">
    <property type="protein sequence ID" value="MEI7038230.1"/>
    <property type="molecule type" value="Genomic_DNA"/>
</dbReference>
<evidence type="ECO:0000313" key="1">
    <source>
        <dbReference type="EMBL" id="MEI7038230.1"/>
    </source>
</evidence>